<feature type="transmembrane region" description="Helical" evidence="9">
    <location>
        <begin position="250"/>
        <end position="269"/>
    </location>
</feature>
<comment type="subcellular location">
    <subcellularLocation>
        <location evidence="1">Membrane</location>
        <topology evidence="1">Multi-pass membrane protein</topology>
    </subcellularLocation>
</comment>
<evidence type="ECO:0000256" key="3">
    <source>
        <dbReference type="ARBA" id="ARBA00022448"/>
    </source>
</evidence>
<proteinExistence type="inferred from homology"/>
<dbReference type="RefSeq" id="WP_170668994.1">
    <property type="nucleotide sequence ID" value="NZ_CP052766.1"/>
</dbReference>
<evidence type="ECO:0000259" key="10">
    <source>
        <dbReference type="PROSITE" id="PS51201"/>
    </source>
</evidence>
<dbReference type="Pfam" id="PF02254">
    <property type="entry name" value="TrkA_N"/>
    <property type="match status" value="1"/>
</dbReference>
<evidence type="ECO:0000256" key="6">
    <source>
        <dbReference type="ARBA" id="ARBA00022989"/>
    </source>
</evidence>
<comment type="similarity">
    <text evidence="2">Belongs to the monovalent cation:proton antiporter 2 (CPA2) transporter (TC 2.A.37) family.</text>
</comment>
<dbReference type="Pfam" id="PF00999">
    <property type="entry name" value="Na_H_Exchanger"/>
    <property type="match status" value="1"/>
</dbReference>
<keyword evidence="12" id="KW-1185">Reference proteome</keyword>
<evidence type="ECO:0000256" key="5">
    <source>
        <dbReference type="ARBA" id="ARBA00022692"/>
    </source>
</evidence>
<evidence type="ECO:0000256" key="9">
    <source>
        <dbReference type="SAM" id="Phobius"/>
    </source>
</evidence>
<dbReference type="PROSITE" id="PS51201">
    <property type="entry name" value="RCK_N"/>
    <property type="match status" value="1"/>
</dbReference>
<evidence type="ECO:0000256" key="4">
    <source>
        <dbReference type="ARBA" id="ARBA00022449"/>
    </source>
</evidence>
<dbReference type="SUPFAM" id="SSF51735">
    <property type="entry name" value="NAD(P)-binding Rossmann-fold domains"/>
    <property type="match status" value="1"/>
</dbReference>
<keyword evidence="7" id="KW-0406">Ion transport</keyword>
<keyword evidence="6 9" id="KW-1133">Transmembrane helix</keyword>
<evidence type="ECO:0000256" key="2">
    <source>
        <dbReference type="ARBA" id="ARBA00005551"/>
    </source>
</evidence>
<feature type="transmembrane region" description="Helical" evidence="9">
    <location>
        <begin position="275"/>
        <end position="296"/>
    </location>
</feature>
<evidence type="ECO:0000256" key="8">
    <source>
        <dbReference type="ARBA" id="ARBA00023136"/>
    </source>
</evidence>
<accession>A0A6M4M7S2</accession>
<dbReference type="InterPro" id="IPR036291">
    <property type="entry name" value="NAD(P)-bd_dom_sf"/>
</dbReference>
<dbReference type="GO" id="GO:1902600">
    <property type="term" value="P:proton transmembrane transport"/>
    <property type="evidence" value="ECO:0007669"/>
    <property type="project" value="InterPro"/>
</dbReference>
<feature type="transmembrane region" description="Helical" evidence="9">
    <location>
        <begin position="143"/>
        <end position="163"/>
    </location>
</feature>
<dbReference type="Proteomes" id="UP000219285">
    <property type="component" value="Chromosome"/>
</dbReference>
<organism evidence="11 12">
    <name type="scientific">Alteromonas pelagimontana</name>
    <dbReference type="NCBI Taxonomy" id="1858656"/>
    <lineage>
        <taxon>Bacteria</taxon>
        <taxon>Pseudomonadati</taxon>
        <taxon>Pseudomonadota</taxon>
        <taxon>Gammaproteobacteria</taxon>
        <taxon>Alteromonadales</taxon>
        <taxon>Alteromonadaceae</taxon>
        <taxon>Alteromonas/Salinimonas group</taxon>
        <taxon>Alteromonas</taxon>
    </lineage>
</organism>
<evidence type="ECO:0000313" key="12">
    <source>
        <dbReference type="Proteomes" id="UP000219285"/>
    </source>
</evidence>
<dbReference type="KEGG" id="apel:CA267_000010"/>
<evidence type="ECO:0000313" key="11">
    <source>
        <dbReference type="EMBL" id="QJR79294.1"/>
    </source>
</evidence>
<dbReference type="GO" id="GO:0006813">
    <property type="term" value="P:potassium ion transport"/>
    <property type="evidence" value="ECO:0007669"/>
    <property type="project" value="InterPro"/>
</dbReference>
<feature type="transmembrane region" description="Helical" evidence="9">
    <location>
        <begin position="308"/>
        <end position="330"/>
    </location>
</feature>
<dbReference type="Gene3D" id="1.20.1530.20">
    <property type="match status" value="1"/>
</dbReference>
<dbReference type="InterPro" id="IPR003148">
    <property type="entry name" value="RCK_N"/>
</dbReference>
<reference evidence="11 12" key="2">
    <citation type="submission" date="2020-04" db="EMBL/GenBank/DDBJ databases">
        <title>Complete genome sequence of Alteromonas pelagimontana 5.12T.</title>
        <authorList>
            <person name="Sinha R.K."/>
            <person name="Krishnan K.P."/>
            <person name="Kurian J.P."/>
        </authorList>
    </citation>
    <scope>NUCLEOTIDE SEQUENCE [LARGE SCALE GENOMIC DNA]</scope>
    <source>
        <strain evidence="11 12">5.12</strain>
    </source>
</reference>
<feature type="domain" description="RCK N-terminal" evidence="10">
    <location>
        <begin position="389"/>
        <end position="506"/>
    </location>
</feature>
<dbReference type="EMBL" id="CP052766">
    <property type="protein sequence ID" value="QJR79294.1"/>
    <property type="molecule type" value="Genomic_DNA"/>
</dbReference>
<feature type="transmembrane region" description="Helical" evidence="9">
    <location>
        <begin position="44"/>
        <end position="62"/>
    </location>
</feature>
<feature type="transmembrane region" description="Helical" evidence="9">
    <location>
        <begin position="109"/>
        <end position="131"/>
    </location>
</feature>
<feature type="transmembrane region" description="Helical" evidence="9">
    <location>
        <begin position="169"/>
        <end position="185"/>
    </location>
</feature>
<evidence type="ECO:0000256" key="1">
    <source>
        <dbReference type="ARBA" id="ARBA00004141"/>
    </source>
</evidence>
<protein>
    <submittedName>
        <fullName evidence="11">Cation:proton antiporter</fullName>
    </submittedName>
</protein>
<dbReference type="GO" id="GO:0016020">
    <property type="term" value="C:membrane"/>
    <property type="evidence" value="ECO:0007669"/>
    <property type="project" value="UniProtKB-SubCell"/>
</dbReference>
<dbReference type="AlphaFoldDB" id="A0A6M4M7S2"/>
<dbReference type="InterPro" id="IPR038770">
    <property type="entry name" value="Na+/solute_symporter_sf"/>
</dbReference>
<feature type="transmembrane region" description="Helical" evidence="9">
    <location>
        <begin position="82"/>
        <end position="103"/>
    </location>
</feature>
<dbReference type="PANTHER" id="PTHR42751:SF1">
    <property type="entry name" value="CATION_PROTON ANTIPORTER YBAL-RELATED"/>
    <property type="match status" value="1"/>
</dbReference>
<keyword evidence="4" id="KW-0050">Antiport</keyword>
<dbReference type="PANTHER" id="PTHR42751">
    <property type="entry name" value="SODIUM/HYDROGEN EXCHANGER FAMILY/TRKA DOMAIN PROTEIN"/>
    <property type="match status" value="1"/>
</dbReference>
<reference evidence="12" key="1">
    <citation type="submission" date="2014-12" db="EMBL/GenBank/DDBJ databases">
        <title>Complete genome sequence of a multi-drug resistant Klebsiella pneumoniae.</title>
        <authorList>
            <person name="Hua X."/>
            <person name="Chen Q."/>
            <person name="Li X."/>
            <person name="Feng Y."/>
            <person name="Ruan Z."/>
            <person name="Yu Y."/>
        </authorList>
    </citation>
    <scope>NUCLEOTIDE SEQUENCE [LARGE SCALE GENOMIC DNA]</scope>
    <source>
        <strain evidence="12">5.12</strain>
    </source>
</reference>
<keyword evidence="5 9" id="KW-0812">Transmembrane</keyword>
<name>A0A6M4M7S2_9ALTE</name>
<dbReference type="GO" id="GO:0015297">
    <property type="term" value="F:antiporter activity"/>
    <property type="evidence" value="ECO:0007669"/>
    <property type="project" value="UniProtKB-KW"/>
</dbReference>
<feature type="transmembrane region" description="Helical" evidence="9">
    <location>
        <begin position="336"/>
        <end position="356"/>
    </location>
</feature>
<keyword evidence="3" id="KW-0813">Transport</keyword>
<dbReference type="Gene3D" id="3.40.50.720">
    <property type="entry name" value="NAD(P)-binding Rossmann-like Domain"/>
    <property type="match status" value="1"/>
</dbReference>
<keyword evidence="8 9" id="KW-0472">Membrane</keyword>
<dbReference type="InterPro" id="IPR006153">
    <property type="entry name" value="Cation/H_exchanger_TM"/>
</dbReference>
<evidence type="ECO:0000256" key="7">
    <source>
        <dbReference type="ARBA" id="ARBA00023065"/>
    </source>
</evidence>
<sequence length="534" mass="57863">MEYVFLLFAFVCGLSVKLIGIPPMVGYLAAGFLLNLAGYSMTDSLQEIANLGITIMLFTIGLKLNVRDLSKREVWAGSVSHALVWVGVITCILYGLAIIIAPMSGPLDWQSAALIAFALSFSSTVCVVKVLEESGESKTRHGRLAIGVLVMQDVFAVVFLVAATGKLPSVWALGLLAVIPLMPLITRVIDKSGHGELLPLTGFILALGGYHVFELVNIKGDLGALILGMLLARHSKATELAKSLLSFKDLFLIGFFLTIGLTTIGLTALPDMNMIIIALILCLFLPIKALLFFGLLVRLRLRARTSYLTSLVLTNYSEFGLIVGALAVSLGLLNKSWLVVIALAVSFSFVSTSILYRSSHSRYLHIKGAISAYESDRRLNEDIYPVIDGAKFLVIGMGRVGLGAFQSLEKLATSSVWGMDADRVKVQRLNKEGMNVICGDGEDVDLWDNLEIHNLELVLLALPSIEDVINVTKQLKFAGYTGKVAAIARYEDEIDALLSHGVDKVFNFFTEAGLGFAEESLAFVNEDKQAAPVL</sequence>
<gene>
    <name evidence="11" type="ORF">CA267_000010</name>
</gene>